<gene>
    <name evidence="7" type="ORF">ABT57_05850</name>
</gene>
<feature type="active site" evidence="6">
    <location>
        <position position="389"/>
    </location>
</feature>
<evidence type="ECO:0000256" key="4">
    <source>
        <dbReference type="ARBA" id="ARBA00022691"/>
    </source>
</evidence>
<dbReference type="STRING" id="320778.ABT57_05850"/>
<sequence length="411" mass="47596">MFKSEVSNTERRITGSDNIARTLVFKVFEQLQNAALTVSECNGETYQFGDKTADCQAQLIIHHPAVYRRLLSGGSIAAGEAYIDGWWDSPDITQVVRALARNMALLDRIEDKVGWIIRLKDLWLHRKRRNSRQAARENILAHYDLGNEFYRTFLDPNMLYSAAIYDDENTTLAQAQIAKMDRLCRKLHLTQQDHLLEIGTGWGALAIYAAREYGCRVTTTTISEAQYQWAKERIQAEGLEHRITLLRDDYRDLTGQYDKIVSVEMIEAVGQEYLTTYLQKCQSLLKPNGMMAIQAITIADQRYDKYSQGVDFIQKHIFPGGFLPSITAVANELTRHTDFVVRDIRDIGLDYAQTLADWHHMFNQQVTTLKQQGFDERFIRMWRYYLCYCEGGFLERTISTIQLVATRRDWR</sequence>
<keyword evidence="5" id="KW-0443">Lipid metabolism</keyword>
<evidence type="ECO:0000256" key="5">
    <source>
        <dbReference type="ARBA" id="ARBA00023098"/>
    </source>
</evidence>
<reference evidence="7 8" key="1">
    <citation type="submission" date="2015-05" db="EMBL/GenBank/DDBJ databases">
        <title>Photobacterium galathea sp. nov.</title>
        <authorList>
            <person name="Machado H."/>
            <person name="Gram L."/>
        </authorList>
    </citation>
    <scope>NUCLEOTIDE SEQUENCE [LARGE SCALE GENOMIC DNA]</scope>
    <source>
        <strain evidence="7 8">DSM 22954</strain>
    </source>
</reference>
<dbReference type="RefSeq" id="WP_047884273.1">
    <property type="nucleotide sequence ID" value="NZ_LDOU01000006.1"/>
</dbReference>
<dbReference type="Gene3D" id="3.40.50.150">
    <property type="entry name" value="Vaccinia Virus protein VP39"/>
    <property type="match status" value="1"/>
</dbReference>
<keyword evidence="2" id="KW-0489">Methyltransferase</keyword>
<evidence type="ECO:0000256" key="3">
    <source>
        <dbReference type="ARBA" id="ARBA00022679"/>
    </source>
</evidence>
<protein>
    <submittedName>
        <fullName evidence="7">Cyclopropane-fatty-acyl-phospholipid synthase</fullName>
    </submittedName>
</protein>
<keyword evidence="4" id="KW-0949">S-adenosyl-L-methionine</keyword>
<evidence type="ECO:0000256" key="1">
    <source>
        <dbReference type="ARBA" id="ARBA00010815"/>
    </source>
</evidence>
<keyword evidence="3" id="KW-0808">Transferase</keyword>
<dbReference type="InterPro" id="IPR029063">
    <property type="entry name" value="SAM-dependent_MTases_sf"/>
</dbReference>
<evidence type="ECO:0000256" key="6">
    <source>
        <dbReference type="PIRSR" id="PIRSR003085-1"/>
    </source>
</evidence>
<dbReference type="PANTHER" id="PTHR43667">
    <property type="entry name" value="CYCLOPROPANE-FATTY-ACYL-PHOSPHOLIPID SYNTHASE"/>
    <property type="match status" value="1"/>
</dbReference>
<name>A0A0J1HET0_9GAMM</name>
<accession>A0A0J1HET0</accession>
<dbReference type="EMBL" id="LDOU01000006">
    <property type="protein sequence ID" value="KLV10111.1"/>
    <property type="molecule type" value="Genomic_DNA"/>
</dbReference>
<dbReference type="SUPFAM" id="SSF53335">
    <property type="entry name" value="S-adenosyl-L-methionine-dependent methyltransferases"/>
    <property type="match status" value="1"/>
</dbReference>
<dbReference type="OrthoDB" id="9782855at2"/>
<evidence type="ECO:0000313" key="7">
    <source>
        <dbReference type="EMBL" id="KLV10111.1"/>
    </source>
</evidence>
<proteinExistence type="inferred from homology"/>
<dbReference type="Proteomes" id="UP000035909">
    <property type="component" value="Unassembled WGS sequence"/>
</dbReference>
<keyword evidence="8" id="KW-1185">Reference proteome</keyword>
<dbReference type="PANTHER" id="PTHR43667:SF2">
    <property type="entry name" value="FATTY ACID C-METHYL TRANSFERASE"/>
    <property type="match status" value="1"/>
</dbReference>
<comment type="similarity">
    <text evidence="1">Belongs to the CFA/CMAS family.</text>
</comment>
<dbReference type="GO" id="GO:0008610">
    <property type="term" value="P:lipid biosynthetic process"/>
    <property type="evidence" value="ECO:0007669"/>
    <property type="project" value="InterPro"/>
</dbReference>
<dbReference type="PATRIC" id="fig|320778.3.peg.1261"/>
<dbReference type="InterPro" id="IPR003333">
    <property type="entry name" value="CMAS"/>
</dbReference>
<dbReference type="InterPro" id="IPR050723">
    <property type="entry name" value="CFA/CMAS"/>
</dbReference>
<dbReference type="PIRSF" id="PIRSF003085">
    <property type="entry name" value="CMAS"/>
    <property type="match status" value="1"/>
</dbReference>
<evidence type="ECO:0000256" key="2">
    <source>
        <dbReference type="ARBA" id="ARBA00022603"/>
    </source>
</evidence>
<dbReference type="Pfam" id="PF02353">
    <property type="entry name" value="CMAS"/>
    <property type="match status" value="1"/>
</dbReference>
<dbReference type="CDD" id="cd02440">
    <property type="entry name" value="AdoMet_MTases"/>
    <property type="match status" value="1"/>
</dbReference>
<dbReference type="GO" id="GO:0008168">
    <property type="term" value="F:methyltransferase activity"/>
    <property type="evidence" value="ECO:0007669"/>
    <property type="project" value="UniProtKB-KW"/>
</dbReference>
<organism evidence="7 8">
    <name type="scientific">Photobacterium ganghwense</name>
    <dbReference type="NCBI Taxonomy" id="320778"/>
    <lineage>
        <taxon>Bacteria</taxon>
        <taxon>Pseudomonadati</taxon>
        <taxon>Pseudomonadota</taxon>
        <taxon>Gammaproteobacteria</taxon>
        <taxon>Vibrionales</taxon>
        <taxon>Vibrionaceae</taxon>
        <taxon>Photobacterium</taxon>
    </lineage>
</organism>
<dbReference type="GO" id="GO:0032259">
    <property type="term" value="P:methylation"/>
    <property type="evidence" value="ECO:0007669"/>
    <property type="project" value="UniProtKB-KW"/>
</dbReference>
<dbReference type="AlphaFoldDB" id="A0A0J1HET0"/>
<comment type="caution">
    <text evidence="7">The sequence shown here is derived from an EMBL/GenBank/DDBJ whole genome shotgun (WGS) entry which is preliminary data.</text>
</comment>
<evidence type="ECO:0000313" key="8">
    <source>
        <dbReference type="Proteomes" id="UP000035909"/>
    </source>
</evidence>